<dbReference type="InterPro" id="IPR011256">
    <property type="entry name" value="Reg_factor_effector_dom_sf"/>
</dbReference>
<dbReference type="Pfam" id="PF06445">
    <property type="entry name" value="GyrI-like"/>
    <property type="match status" value="1"/>
</dbReference>
<comment type="caution">
    <text evidence="2">The sequence shown here is derived from an EMBL/GenBank/DDBJ whole genome shotgun (WGS) entry which is preliminary data.</text>
</comment>
<protein>
    <recommendedName>
        <fullName evidence="1">GyrI-like small molecule binding domain-containing protein</fullName>
    </recommendedName>
</protein>
<dbReference type="InterPro" id="IPR029442">
    <property type="entry name" value="GyrI-like"/>
</dbReference>
<dbReference type="SUPFAM" id="SSF55136">
    <property type="entry name" value="Probable bacterial effector-binding domain"/>
    <property type="match status" value="1"/>
</dbReference>
<proteinExistence type="predicted"/>
<evidence type="ECO:0000259" key="1">
    <source>
        <dbReference type="Pfam" id="PF06445"/>
    </source>
</evidence>
<organism evidence="2">
    <name type="scientific">Streptomyces sp. gb1(2016)</name>
    <dbReference type="NCBI Taxonomy" id="1828321"/>
    <lineage>
        <taxon>Bacteria</taxon>
        <taxon>Bacillati</taxon>
        <taxon>Actinomycetota</taxon>
        <taxon>Actinomycetes</taxon>
        <taxon>Kitasatosporales</taxon>
        <taxon>Streptomycetaceae</taxon>
        <taxon>Streptomyces</taxon>
    </lineage>
</organism>
<accession>A0A652KL11</accession>
<dbReference type="Gene3D" id="3.20.80.10">
    <property type="entry name" value="Regulatory factor, effector binding domain"/>
    <property type="match status" value="1"/>
</dbReference>
<gene>
    <name evidence="2" type="ORF">EAO74_28595</name>
</gene>
<dbReference type="RefSeq" id="WP_147985176.1">
    <property type="nucleotide sequence ID" value="NZ_RDBM01000037.1"/>
</dbReference>
<feature type="domain" description="GyrI-like small molecule binding" evidence="1">
    <location>
        <begin position="120"/>
        <end position="190"/>
    </location>
</feature>
<sequence>MPEPGAITSHLAAADTPELVRAPKATFLSVGGSGRPGTEAFYRKMAFVTAVEASLPGASRISPSDACVIEILYWYPKQAESVEIEDFYTGNSIDLLEYRITTRVADSTTHNAIVSARRDAAGRADDPGGEVELFTLPESLVVQVMHHGPFKDEFETLARLGAFARERGLQRSGPHREIHIDPFTAQTPQDALRTILRDPVA</sequence>
<evidence type="ECO:0000313" key="2">
    <source>
        <dbReference type="EMBL" id="TXS24405.1"/>
    </source>
</evidence>
<name>A0A652KL11_9ACTN</name>
<dbReference type="EMBL" id="RDBM01000037">
    <property type="protein sequence ID" value="TXS24405.1"/>
    <property type="molecule type" value="Genomic_DNA"/>
</dbReference>
<reference evidence="2" key="1">
    <citation type="submission" date="2018-10" db="EMBL/GenBank/DDBJ databases">
        <authorList>
            <person name="Hariharan J."/>
            <person name="Choudoir M.J."/>
            <person name="Diebold P."/>
            <person name="Panke-Buisse K."/>
            <person name="Campbell A.N."/>
            <person name="Buckley D.H."/>
        </authorList>
    </citation>
    <scope>NUCLEOTIDE SEQUENCE</scope>
    <source>
        <strain evidence="2">Gb1</strain>
    </source>
</reference>
<dbReference type="AlphaFoldDB" id="A0A652KL11"/>